<dbReference type="InterPro" id="IPR057022">
    <property type="entry name" value="PF0610-like_Zn_ribbon_C"/>
</dbReference>
<evidence type="ECO:0000259" key="1">
    <source>
        <dbReference type="Pfam" id="PF21476"/>
    </source>
</evidence>
<feature type="domain" description="PF0610-like winged HTH N-terminal" evidence="1">
    <location>
        <begin position="17"/>
        <end position="59"/>
    </location>
</feature>
<dbReference type="AlphaFoldDB" id="A0A4S1C9H2"/>
<gene>
    <name evidence="3" type="ORF">E4633_20185</name>
</gene>
<dbReference type="EMBL" id="SRSC01000007">
    <property type="protein sequence ID" value="TGU69914.1"/>
    <property type="molecule type" value="Genomic_DNA"/>
</dbReference>
<protein>
    <submittedName>
        <fullName evidence="3">Transcriptional regulator</fullName>
    </submittedName>
</protein>
<evidence type="ECO:0000313" key="3">
    <source>
        <dbReference type="EMBL" id="TGU69914.1"/>
    </source>
</evidence>
<dbReference type="Proteomes" id="UP000306416">
    <property type="component" value="Unassembled WGS sequence"/>
</dbReference>
<dbReference type="InterPro" id="IPR038767">
    <property type="entry name" value="PF0610-like"/>
</dbReference>
<dbReference type="Pfam" id="PF21476">
    <property type="entry name" value="PF0610-like_N"/>
    <property type="match status" value="1"/>
</dbReference>
<organism evidence="3 4">
    <name type="scientific">Geomonas terrae</name>
    <dbReference type="NCBI Taxonomy" id="2562681"/>
    <lineage>
        <taxon>Bacteria</taxon>
        <taxon>Pseudomonadati</taxon>
        <taxon>Thermodesulfobacteriota</taxon>
        <taxon>Desulfuromonadia</taxon>
        <taxon>Geobacterales</taxon>
        <taxon>Geobacteraceae</taxon>
        <taxon>Geomonas</taxon>
    </lineage>
</organism>
<dbReference type="Pfam" id="PF23470">
    <property type="entry name" value="Zn_ribbon_PF0610"/>
    <property type="match status" value="1"/>
</dbReference>
<comment type="caution">
    <text evidence="3">The sequence shown here is derived from an EMBL/GenBank/DDBJ whole genome shotgun (WGS) entry which is preliminary data.</text>
</comment>
<dbReference type="PANTHER" id="PTHR40663">
    <property type="match status" value="1"/>
</dbReference>
<dbReference type="InterPro" id="IPR036390">
    <property type="entry name" value="WH_DNA-bd_sf"/>
</dbReference>
<reference evidence="3 4" key="1">
    <citation type="submission" date="2019-04" db="EMBL/GenBank/DDBJ databases">
        <title>Geobacter oryzae sp. nov., ferric-reducing bacteria isolated from paddy soil.</title>
        <authorList>
            <person name="Xu Z."/>
            <person name="Masuda Y."/>
            <person name="Itoh H."/>
            <person name="Senoo K."/>
        </authorList>
    </citation>
    <scope>NUCLEOTIDE SEQUENCE [LARGE SCALE GENOMIC DNA]</scope>
    <source>
        <strain evidence="3 4">Red111</strain>
    </source>
</reference>
<dbReference type="PANTHER" id="PTHR40663:SF2">
    <property type="entry name" value="TRANSCRIPTIONAL REGULATOR"/>
    <property type="match status" value="1"/>
</dbReference>
<dbReference type="InterPro" id="IPR049159">
    <property type="entry name" value="PF0610-like_wHTH_N"/>
</dbReference>
<evidence type="ECO:0000313" key="4">
    <source>
        <dbReference type="Proteomes" id="UP000306416"/>
    </source>
</evidence>
<dbReference type="RefSeq" id="WP_135873129.1">
    <property type="nucleotide sequence ID" value="NZ_SRSC01000007.1"/>
</dbReference>
<accession>A0A4S1C9H2</accession>
<proteinExistence type="predicted"/>
<dbReference type="SUPFAM" id="SSF46785">
    <property type="entry name" value="Winged helix' DNA-binding domain"/>
    <property type="match status" value="1"/>
</dbReference>
<sequence>MKERPKEPFVPARRHETLRRELVALLRGETLTAKELSGMVGISEKEVLEHLEHIKTALHGKLVVTPSRCLECGFSFQKRERVKKPGRCPVCRSERIVDPAFSVEAGD</sequence>
<keyword evidence="4" id="KW-1185">Reference proteome</keyword>
<feature type="domain" description="PF0610-like rubredoxin-like zinc beta-ribbon C-terminal" evidence="2">
    <location>
        <begin position="66"/>
        <end position="104"/>
    </location>
</feature>
<evidence type="ECO:0000259" key="2">
    <source>
        <dbReference type="Pfam" id="PF23470"/>
    </source>
</evidence>
<name>A0A4S1C9H2_9BACT</name>